<protein>
    <recommendedName>
        <fullName evidence="4">DoxX protein</fullName>
    </recommendedName>
</protein>
<reference evidence="2" key="1">
    <citation type="journal article" date="2014" name="Int. J. Syst. Evol. Microbiol.">
        <title>Complete genome sequence of Corynebacterium casei LMG S-19264T (=DSM 44701T), isolated from a smear-ripened cheese.</title>
        <authorList>
            <consortium name="US DOE Joint Genome Institute (JGI-PGF)"/>
            <person name="Walter F."/>
            <person name="Albersmeier A."/>
            <person name="Kalinowski J."/>
            <person name="Ruckert C."/>
        </authorList>
    </citation>
    <scope>NUCLEOTIDE SEQUENCE</scope>
    <source>
        <strain evidence="2">CGMCC 1.15880</strain>
    </source>
</reference>
<sequence>MTLKTKLSIALLIIRLSIGAFFGIWASLKFYRPEWFENVFTNFYGLEFITRDMSTYVGSLQMVITLLFILGLWRTFSYGALVLMQAAGVLGSVPNLTAWTTYPNNLMWAAVPALGAAIALFILRKEDWLSLDGLRSGRQT</sequence>
<feature type="transmembrane region" description="Helical" evidence="1">
    <location>
        <begin position="80"/>
        <end position="100"/>
    </location>
</feature>
<accession>A0A916VT20</accession>
<comment type="caution">
    <text evidence="2">The sequence shown here is derived from an EMBL/GenBank/DDBJ whole genome shotgun (WGS) entry which is preliminary data.</text>
</comment>
<dbReference type="Proteomes" id="UP000628017">
    <property type="component" value="Unassembled WGS sequence"/>
</dbReference>
<keyword evidence="3" id="KW-1185">Reference proteome</keyword>
<keyword evidence="1" id="KW-1133">Transmembrane helix</keyword>
<dbReference type="RefSeq" id="WP_229678631.1">
    <property type="nucleotide sequence ID" value="NZ_BMKA01000008.1"/>
</dbReference>
<evidence type="ECO:0008006" key="4">
    <source>
        <dbReference type="Google" id="ProtNLM"/>
    </source>
</evidence>
<keyword evidence="1" id="KW-0472">Membrane</keyword>
<gene>
    <name evidence="2" type="ORF">GCM10011498_35450</name>
</gene>
<feature type="transmembrane region" description="Helical" evidence="1">
    <location>
        <begin position="106"/>
        <end position="123"/>
    </location>
</feature>
<keyword evidence="1" id="KW-0812">Transmembrane</keyword>
<organism evidence="2 3">
    <name type="scientific">Neptunicoccus cionae</name>
    <dbReference type="NCBI Taxonomy" id="2035344"/>
    <lineage>
        <taxon>Bacteria</taxon>
        <taxon>Pseudomonadati</taxon>
        <taxon>Pseudomonadota</taxon>
        <taxon>Alphaproteobacteria</taxon>
        <taxon>Rhodobacterales</taxon>
        <taxon>Paracoccaceae</taxon>
        <taxon>Neptunicoccus</taxon>
    </lineage>
</organism>
<dbReference type="EMBL" id="BMKA01000008">
    <property type="protein sequence ID" value="GGA31166.1"/>
    <property type="molecule type" value="Genomic_DNA"/>
</dbReference>
<feature type="transmembrane region" description="Helical" evidence="1">
    <location>
        <begin position="7"/>
        <end position="28"/>
    </location>
</feature>
<evidence type="ECO:0000313" key="3">
    <source>
        <dbReference type="Proteomes" id="UP000628017"/>
    </source>
</evidence>
<evidence type="ECO:0000313" key="2">
    <source>
        <dbReference type="EMBL" id="GGA31166.1"/>
    </source>
</evidence>
<proteinExistence type="predicted"/>
<dbReference type="AlphaFoldDB" id="A0A916VT20"/>
<feature type="transmembrane region" description="Helical" evidence="1">
    <location>
        <begin position="53"/>
        <end position="73"/>
    </location>
</feature>
<name>A0A916VT20_9RHOB</name>
<evidence type="ECO:0000256" key="1">
    <source>
        <dbReference type="SAM" id="Phobius"/>
    </source>
</evidence>
<reference evidence="2" key="2">
    <citation type="submission" date="2020-09" db="EMBL/GenBank/DDBJ databases">
        <authorList>
            <person name="Sun Q."/>
            <person name="Zhou Y."/>
        </authorList>
    </citation>
    <scope>NUCLEOTIDE SEQUENCE</scope>
    <source>
        <strain evidence="2">CGMCC 1.15880</strain>
    </source>
</reference>